<comment type="caution">
    <text evidence="3">The sequence shown here is derived from an EMBL/GenBank/DDBJ whole genome shotgun (WGS) entry which is preliminary data.</text>
</comment>
<evidence type="ECO:0000313" key="3">
    <source>
        <dbReference type="EMBL" id="GAA4804969.1"/>
    </source>
</evidence>
<dbReference type="NCBIfam" id="TIGR04183">
    <property type="entry name" value="Por_Secre_tail"/>
    <property type="match status" value="1"/>
</dbReference>
<dbReference type="SUPFAM" id="SSF50965">
    <property type="entry name" value="Galactose oxidase, central domain"/>
    <property type="match status" value="1"/>
</dbReference>
<dbReference type="Gene3D" id="2.120.10.80">
    <property type="entry name" value="Kelch-type beta propeller"/>
    <property type="match status" value="1"/>
</dbReference>
<dbReference type="EMBL" id="BAABJW010000001">
    <property type="protein sequence ID" value="GAA4804969.1"/>
    <property type="molecule type" value="Genomic_DNA"/>
</dbReference>
<feature type="domain" description="Secretion system C-terminal sorting" evidence="2">
    <location>
        <begin position="735"/>
        <end position="803"/>
    </location>
</feature>
<gene>
    <name evidence="3" type="ORF">GCM10023330_09240</name>
</gene>
<evidence type="ECO:0000313" key="4">
    <source>
        <dbReference type="Proteomes" id="UP001501433"/>
    </source>
</evidence>
<dbReference type="InterPro" id="IPR015915">
    <property type="entry name" value="Kelch-typ_b-propeller"/>
</dbReference>
<dbReference type="NCBIfam" id="TIGR03803">
    <property type="entry name" value="Gloeo_Verruco"/>
    <property type="match status" value="10"/>
</dbReference>
<keyword evidence="1" id="KW-0732">Signal</keyword>
<dbReference type="InterPro" id="IPR011043">
    <property type="entry name" value="Gal_Oxase/kelch_b-propeller"/>
</dbReference>
<dbReference type="InterPro" id="IPR026444">
    <property type="entry name" value="Secre_tail"/>
</dbReference>
<dbReference type="Proteomes" id="UP001501433">
    <property type="component" value="Unassembled WGS sequence"/>
</dbReference>
<evidence type="ECO:0000256" key="1">
    <source>
        <dbReference type="ARBA" id="ARBA00022729"/>
    </source>
</evidence>
<organism evidence="3 4">
    <name type="scientific">Litoribaculum gwangyangense</name>
    <dbReference type="NCBI Taxonomy" id="1130722"/>
    <lineage>
        <taxon>Bacteria</taxon>
        <taxon>Pseudomonadati</taxon>
        <taxon>Bacteroidota</taxon>
        <taxon>Flavobacteriia</taxon>
        <taxon>Flavobacteriales</taxon>
        <taxon>Flavobacteriaceae</taxon>
        <taxon>Litoribaculum</taxon>
    </lineage>
</organism>
<proteinExistence type="predicted"/>
<dbReference type="InterPro" id="IPR022519">
    <property type="entry name" value="Gloeo/Verruco_rpt"/>
</dbReference>
<protein>
    <recommendedName>
        <fullName evidence="2">Secretion system C-terminal sorting domain-containing protein</fullName>
    </recommendedName>
</protein>
<evidence type="ECO:0000259" key="2">
    <source>
        <dbReference type="Pfam" id="PF18962"/>
    </source>
</evidence>
<name>A0ABP9C5P5_9FLAO</name>
<dbReference type="Pfam" id="PF18962">
    <property type="entry name" value="Por_Secre_tail"/>
    <property type="match status" value="1"/>
</dbReference>
<sequence>MSLRAQEKAIIGVTSGNTNNLGTIFKTDINGDNFTVLQQLAFKYEGEYPGNIKLCEYNGVFYGTTDQGGANDSGVIFSYNPVTEEYLKLFDFEYTVSGSSPSFGLILANNDFMYGITSSGGSNNTGTMYKFNPQTNNVEIIYHFNQDDGAHPNAPLIQADNGNLYGLTNLGGTNNNGVLFQYNLSTNTFSKLLDFESITSGAGPAFLMQASNGKLYGISLIGGINDKGTLFSYDLNDFSFIKLFDFDGADSGSRPYSGLMEASNGYLYGTTNQGGLSNFGTIFKYELATSTFNKLIDLDTSMGWNATGDLIEAPNGKLYGLMGYGGLNWGVLYELDILNNDSYNKIFQFPSQKEGSLPSGTLTLFNNKLYGTTRLGGLGLGSGTLFEFNLDNQQHTKKIDFNYADMGSGFSKGFTKGLNDKLYIATGGGGEYSKGTLLEYNPDDNSLIKKYDFEDRSSNQIYVYASNGKLYGINDYELFEFDLETSTYTPKISFINSIIYALETPTGIIEAVNGKIYGMTRNGGLYYKGNIFEYDYVNDIYLNLFDFDGTNTGSLPSGNLIQASNGKLYGLLTYEGANNKDVLFEFDIESKTYSKKFDFTALLYQTYRVSLSELESGILYGFTWNGGVYNNGGIFQYNLNTNSFTKKIDFNTQTPGYGFQENFLKTSENKAFILNGSSGSTYQGSLFEYNPNINTLTGKFNFSSDNVYAVGSLIEININSSLSVEKNKDLKAIYIYPNPVADKLIISSKNPEAFQIKIYDFLGKQVFLKNAVFANDELKLTHLQSGLYILKATSKSGNTQTIKFIKN</sequence>
<dbReference type="SUPFAM" id="SSF117281">
    <property type="entry name" value="Kelch motif"/>
    <property type="match status" value="1"/>
</dbReference>
<reference evidence="4" key="1">
    <citation type="journal article" date="2019" name="Int. J. Syst. Evol. Microbiol.">
        <title>The Global Catalogue of Microorganisms (GCM) 10K type strain sequencing project: providing services to taxonomists for standard genome sequencing and annotation.</title>
        <authorList>
            <consortium name="The Broad Institute Genomics Platform"/>
            <consortium name="The Broad Institute Genome Sequencing Center for Infectious Disease"/>
            <person name="Wu L."/>
            <person name="Ma J."/>
        </authorList>
    </citation>
    <scope>NUCLEOTIDE SEQUENCE [LARGE SCALE GENOMIC DNA]</scope>
    <source>
        <strain evidence="4">JCM 18325</strain>
    </source>
</reference>
<accession>A0ABP9C5P5</accession>
<keyword evidence="4" id="KW-1185">Reference proteome</keyword>